<reference evidence="2" key="1">
    <citation type="submission" date="2016-11" db="UniProtKB">
        <authorList>
            <consortium name="WormBaseParasite"/>
        </authorList>
    </citation>
    <scope>IDENTIFICATION</scope>
    <source>
        <strain evidence="2">KR3021</strain>
    </source>
</reference>
<accession>A0AC35TK79</accession>
<organism evidence="1 2">
    <name type="scientific">Rhabditophanes sp. KR3021</name>
    <dbReference type="NCBI Taxonomy" id="114890"/>
    <lineage>
        <taxon>Eukaryota</taxon>
        <taxon>Metazoa</taxon>
        <taxon>Ecdysozoa</taxon>
        <taxon>Nematoda</taxon>
        <taxon>Chromadorea</taxon>
        <taxon>Rhabditida</taxon>
        <taxon>Tylenchina</taxon>
        <taxon>Panagrolaimomorpha</taxon>
        <taxon>Strongyloidoidea</taxon>
        <taxon>Alloionematidae</taxon>
        <taxon>Rhabditophanes</taxon>
    </lineage>
</organism>
<sequence length="906" mass="101700">MEAIIKSWSSEPQISKSGSKLKVPIPGQKNYLITSALPYVNNVPHLGNIIGCVLSGDVFSRYCTIKGYNALYVCGTDEYGTTTEVKALQEGVSPNEICTKFHAVHKDIYEWFNIDFAFFGRTTTDSQTEITHDIFKKLYANGMIEEQEVDQLHCENCNRFLADRYVNGICPIAECKYDDARGDQCDGCGKLINAIELVDPKCSLCKKTPSIKKSKHLFLCLDKLSDEIHENLKNTLKKADHHWSPNAVAIAKSWFKVGLEKRCITRDLKWGTSIPIPGYEDKVFYVWFDAAVGYLSITKELLGEDWKKWWKNPDEVELYHFLGKDNVVFHSVMFPGTLIGTKDNYTIVNHICATEYLNYEDKKFSKSRGTGVFGDAAKESGIPADVWRFYLLYMRPESSDTYFSWDDFLAKVNNELSNNLGNLCNRALKFLKSNYDGVVPKIELNEEDKGLLVDISEDLVEFDQLLTDVKLRDALMKILAISRRGNQYWQNNKPWVALKTRSEGETPATEAELKRAASVTGFAVNLVYLISTVLHPFMPQVSKEIRKQCNFEDIILLPTTMVNVLKEGHVIGEPVALFTKLEAPQIAEFKKKFGSSDPVEAAKTEVKKAKTVVKDKKVVKEVKKVVPSHYPKAQSNIAHLEKVITGLEMVVESAGQAYAQRKINQINQSNVVLQQEVDELLAQLNKQEAEAGIKQIAAPKKTVILDTALPSVPEKIEIAPKKEKVVKEKAVKINNKAPAVEDTIDIGRLDLRVGRIIKAERHPDAEALYLETIDLGEDKPRTVISGLVKHIPLDQMQNRLVVCLCNLKPAKMRGIESQAMVMCASTPDKVEIMEVDPSCKPGQKLLCGSYVNRPDAVLNPKKKIWETCAPDLKVNTDGKATYKGEVVTIEGGTFMTAPTLKDVYIK</sequence>
<name>A0AC35TK79_9BILA</name>
<dbReference type="Proteomes" id="UP000095286">
    <property type="component" value="Unplaced"/>
</dbReference>
<proteinExistence type="predicted"/>
<evidence type="ECO:0000313" key="2">
    <source>
        <dbReference type="WBParaSite" id="RSKR_0000151500.1"/>
    </source>
</evidence>
<evidence type="ECO:0000313" key="1">
    <source>
        <dbReference type="Proteomes" id="UP000095286"/>
    </source>
</evidence>
<dbReference type="WBParaSite" id="RSKR_0000151500.1">
    <property type="protein sequence ID" value="RSKR_0000151500.1"/>
    <property type="gene ID" value="RSKR_0000151500"/>
</dbReference>
<protein>
    <submittedName>
        <fullName evidence="2">Methionine--tRNA ligase, cytoplasmic</fullName>
    </submittedName>
</protein>